<dbReference type="Gene3D" id="2.60.120.10">
    <property type="entry name" value="Jelly Rolls"/>
    <property type="match status" value="1"/>
</dbReference>
<sequence>MLVETCEEERIMSYPEFLEYPEPRYHGDKGEVNAAFRPADTPPDISSPSGSFTHYLATNESTGGEFGLYKLELGARAAGAKAHFHKAMSESFYILSGELELYNGERWVTGREGDFLYVPVGGLHAFKNVTDEPMSMLLLFSPGAPREEYFERVAEMSQRGGEELKRFRIRHDSYFVEDFEPEGERGNTEAGE</sequence>
<gene>
    <name evidence="3" type="ORF">D3C57_110035</name>
</gene>
<dbReference type="PANTHER" id="PTHR36440:SF1">
    <property type="entry name" value="PUTATIVE (AFU_ORTHOLOGUE AFUA_8G07350)-RELATED"/>
    <property type="match status" value="1"/>
</dbReference>
<dbReference type="SUPFAM" id="SSF51182">
    <property type="entry name" value="RmlC-like cupins"/>
    <property type="match status" value="1"/>
</dbReference>
<feature type="region of interest" description="Disordered" evidence="1">
    <location>
        <begin position="32"/>
        <end position="51"/>
    </location>
</feature>
<reference evidence="3 4" key="1">
    <citation type="journal article" date="2018" name="J. Biol. Chem.">
        <title>Discovery of the actinoplanic acid pathway in Streptomyces rapamycinicus reveals a genetically conserved synergism with rapamycin.</title>
        <authorList>
            <person name="Mrak P."/>
            <person name="Krastel P."/>
            <person name="Pivk Lukancic P."/>
            <person name="Tao J."/>
            <person name="Pistorius D."/>
            <person name="Moore C.M."/>
        </authorList>
    </citation>
    <scope>NUCLEOTIDE SEQUENCE [LARGE SCALE GENOMIC DNA]</scope>
    <source>
        <strain evidence="3 4">NRRL 5491</strain>
    </source>
</reference>
<dbReference type="Proteomes" id="UP000281594">
    <property type="component" value="Unassembled WGS sequence"/>
</dbReference>
<evidence type="ECO:0000313" key="4">
    <source>
        <dbReference type="Proteomes" id="UP000281594"/>
    </source>
</evidence>
<accession>A0A0A0NTR4</accession>
<dbReference type="InterPro" id="IPR013096">
    <property type="entry name" value="Cupin_2"/>
</dbReference>
<feature type="domain" description="Cupin type-2" evidence="2">
    <location>
        <begin position="77"/>
        <end position="139"/>
    </location>
</feature>
<dbReference type="Pfam" id="PF07883">
    <property type="entry name" value="Cupin_2"/>
    <property type="match status" value="1"/>
</dbReference>
<comment type="caution">
    <text evidence="3">The sequence shown here is derived from an EMBL/GenBank/DDBJ whole genome shotgun (WGS) entry which is preliminary data.</text>
</comment>
<name>A0A0A0NTR4_STRRN</name>
<protein>
    <submittedName>
        <fullName evidence="3">Cupin</fullName>
    </submittedName>
</protein>
<dbReference type="HOGENOM" id="CLU_103066_1_1_11"/>
<evidence type="ECO:0000313" key="3">
    <source>
        <dbReference type="EMBL" id="RLV78710.1"/>
    </source>
</evidence>
<evidence type="ECO:0000259" key="2">
    <source>
        <dbReference type="Pfam" id="PF07883"/>
    </source>
</evidence>
<dbReference type="eggNOG" id="COG1917">
    <property type="taxonomic scope" value="Bacteria"/>
</dbReference>
<dbReference type="InterPro" id="IPR011051">
    <property type="entry name" value="RmlC_Cupin_sf"/>
</dbReference>
<dbReference type="InterPro" id="IPR014710">
    <property type="entry name" value="RmlC-like_jellyroll"/>
</dbReference>
<dbReference type="STRING" id="1343740.M271_33680"/>
<dbReference type="EMBL" id="QYCY01000001">
    <property type="protein sequence ID" value="RLV78710.1"/>
    <property type="molecule type" value="Genomic_DNA"/>
</dbReference>
<evidence type="ECO:0000256" key="1">
    <source>
        <dbReference type="SAM" id="MobiDB-lite"/>
    </source>
</evidence>
<dbReference type="KEGG" id="src:M271_33680"/>
<proteinExistence type="predicted"/>
<organism evidence="3 4">
    <name type="scientific">Streptomyces rapamycinicus (strain ATCC 29253 / DSM 41530 / NRRL 5491 / AYB-994)</name>
    <name type="common">Streptomyces hygroscopicus (strain ATCC 29253)</name>
    <dbReference type="NCBI Taxonomy" id="1343740"/>
    <lineage>
        <taxon>Bacteria</taxon>
        <taxon>Bacillati</taxon>
        <taxon>Actinomycetota</taxon>
        <taxon>Actinomycetes</taxon>
        <taxon>Kitasatosporales</taxon>
        <taxon>Streptomycetaceae</taxon>
        <taxon>Streptomyces</taxon>
        <taxon>Streptomyces violaceusniger group</taxon>
    </lineage>
</organism>
<dbReference type="PANTHER" id="PTHR36440">
    <property type="entry name" value="PUTATIVE (AFU_ORTHOLOGUE AFUA_8G07350)-RELATED"/>
    <property type="match status" value="1"/>
</dbReference>
<dbReference type="InterPro" id="IPR053146">
    <property type="entry name" value="QDO-like"/>
</dbReference>
<dbReference type="AlphaFoldDB" id="A0A0A0NTR4"/>